<dbReference type="SUPFAM" id="SSF56425">
    <property type="entry name" value="Succinate dehydrogenase/fumarate reductase flavoprotein, catalytic domain"/>
    <property type="match status" value="1"/>
</dbReference>
<dbReference type="InterPro" id="IPR003953">
    <property type="entry name" value="FAD-dep_OxRdtase_2_FAD-bd"/>
</dbReference>
<dbReference type="GO" id="GO:0016491">
    <property type="term" value="F:oxidoreductase activity"/>
    <property type="evidence" value="ECO:0007669"/>
    <property type="project" value="UniProtKB-KW"/>
</dbReference>
<dbReference type="RefSeq" id="WP_209363341.1">
    <property type="nucleotide sequence ID" value="NZ_JAGISH010000016.1"/>
</dbReference>
<evidence type="ECO:0000256" key="3">
    <source>
        <dbReference type="ARBA" id="ARBA00022827"/>
    </source>
</evidence>
<protein>
    <submittedName>
        <fullName evidence="6">FAD-dependent oxidoreductase</fullName>
    </submittedName>
</protein>
<dbReference type="InterPro" id="IPR050315">
    <property type="entry name" value="FAD-oxidoreductase_2"/>
</dbReference>
<dbReference type="Pfam" id="PF00890">
    <property type="entry name" value="FAD_binding_2"/>
    <property type="match status" value="1"/>
</dbReference>
<dbReference type="EMBL" id="JAGISH010000016">
    <property type="protein sequence ID" value="MBP0484732.1"/>
    <property type="molecule type" value="Genomic_DNA"/>
</dbReference>
<evidence type="ECO:0000256" key="1">
    <source>
        <dbReference type="ARBA" id="ARBA00001974"/>
    </source>
</evidence>
<accession>A0A940MTF6</accession>
<dbReference type="Gene3D" id="3.50.50.60">
    <property type="entry name" value="FAD/NAD(P)-binding domain"/>
    <property type="match status" value="2"/>
</dbReference>
<keyword evidence="4" id="KW-0560">Oxidoreductase</keyword>
<evidence type="ECO:0000313" key="6">
    <source>
        <dbReference type="EMBL" id="MBP0484732.1"/>
    </source>
</evidence>
<name>A0A940MTF6_9RHOB</name>
<organism evidence="6 7">
    <name type="scientific">Sagittula salina</name>
    <dbReference type="NCBI Taxonomy" id="2820268"/>
    <lineage>
        <taxon>Bacteria</taxon>
        <taxon>Pseudomonadati</taxon>
        <taxon>Pseudomonadota</taxon>
        <taxon>Alphaproteobacteria</taxon>
        <taxon>Rhodobacterales</taxon>
        <taxon>Roseobacteraceae</taxon>
        <taxon>Sagittula</taxon>
    </lineage>
</organism>
<sequence>MAGVRAGGSRVTPRIASVDMVVLGSGAAGLTAALTGSLDGLRVLVLEHEEQVGGTSARSSGSVWIPGNGFARAARPEDAAEAAVYLDALVGERAPHALRRAFLAAGPRMLEDLETRAGIAFRAMPASPDYRQDIPGAAPGWRPLDPVPFDGRSLGDWFARLAPPLPELTVLGGMMVTRPEAAALLRADRDAGAAAIRLGLRHARDRLRHARGTRLVLGNALVARLLHACLVHGVDIRTGVVASRIAPGVVHLPGESIRAKAIILAGGGFPASEAKRAEHLPDPTPRITPAAPGARGTTLDLGLAAGAQLGPSGLDNALWFPCSTMVRPDRSTAIWPHIVLDRAKPGSLCVGRDGRRFVNEAVSYHEFVRAMYRHRDTALPCWLIADRAFVRRYGLGLIRPRTPSLRRYIRAGYLTAARDLPTLARALGMPATALCHTIERFNGFCTPGIDEDFGRGETLYDRANGDPGHGPNPCLGRLGDGPYYAVRMEPAPLGTSRGLATDARARVLDAEGAPIDGLYACGNDMHSAFGGEYPGAGAQLGQAMTFGWLAARHAAGIEREDP</sequence>
<comment type="cofactor">
    <cofactor evidence="1">
        <name>FAD</name>
        <dbReference type="ChEBI" id="CHEBI:57692"/>
    </cofactor>
</comment>
<evidence type="ECO:0000256" key="4">
    <source>
        <dbReference type="ARBA" id="ARBA00023002"/>
    </source>
</evidence>
<evidence type="ECO:0000259" key="5">
    <source>
        <dbReference type="Pfam" id="PF00890"/>
    </source>
</evidence>
<comment type="caution">
    <text evidence="6">The sequence shown here is derived from an EMBL/GenBank/DDBJ whole genome shotgun (WGS) entry which is preliminary data.</text>
</comment>
<keyword evidence="2" id="KW-0285">Flavoprotein</keyword>
<gene>
    <name evidence="6" type="ORF">J5474_19845</name>
</gene>
<dbReference type="AlphaFoldDB" id="A0A940MTF6"/>
<dbReference type="InterPro" id="IPR036188">
    <property type="entry name" value="FAD/NAD-bd_sf"/>
</dbReference>
<dbReference type="GO" id="GO:0008202">
    <property type="term" value="P:steroid metabolic process"/>
    <property type="evidence" value="ECO:0007669"/>
    <property type="project" value="UniProtKB-ARBA"/>
</dbReference>
<dbReference type="PANTHER" id="PTHR43400">
    <property type="entry name" value="FUMARATE REDUCTASE"/>
    <property type="match status" value="1"/>
</dbReference>
<dbReference type="Gene3D" id="3.90.700.10">
    <property type="entry name" value="Succinate dehydrogenase/fumarate reductase flavoprotein, catalytic domain"/>
    <property type="match status" value="1"/>
</dbReference>
<keyword evidence="3" id="KW-0274">FAD</keyword>
<evidence type="ECO:0000313" key="7">
    <source>
        <dbReference type="Proteomes" id="UP000675940"/>
    </source>
</evidence>
<reference evidence="6" key="1">
    <citation type="submission" date="2021-03" db="EMBL/GenBank/DDBJ databases">
        <title>Sagittula salina sp. nov. strain M10.9X isolated from the marine waste.</title>
        <authorList>
            <person name="Satari L."/>
            <person name="Molina-Menor E."/>
            <person name="Vidal-Verdu A."/>
            <person name="Pascual J."/>
            <person name="Pereto J."/>
            <person name="Porcar M."/>
        </authorList>
    </citation>
    <scope>NUCLEOTIDE SEQUENCE</scope>
    <source>
        <strain evidence="6">M10.9X</strain>
    </source>
</reference>
<keyword evidence="7" id="KW-1185">Reference proteome</keyword>
<proteinExistence type="predicted"/>
<dbReference type="Proteomes" id="UP000675940">
    <property type="component" value="Unassembled WGS sequence"/>
</dbReference>
<dbReference type="PANTHER" id="PTHR43400:SF10">
    <property type="entry name" value="3-OXOSTEROID 1-DEHYDROGENASE"/>
    <property type="match status" value="1"/>
</dbReference>
<evidence type="ECO:0000256" key="2">
    <source>
        <dbReference type="ARBA" id="ARBA00022630"/>
    </source>
</evidence>
<dbReference type="InterPro" id="IPR027477">
    <property type="entry name" value="Succ_DH/fumarate_Rdtase_cat_sf"/>
</dbReference>
<dbReference type="SUPFAM" id="SSF51905">
    <property type="entry name" value="FAD/NAD(P)-binding domain"/>
    <property type="match status" value="1"/>
</dbReference>
<feature type="domain" description="FAD-dependent oxidoreductase 2 FAD-binding" evidence="5">
    <location>
        <begin position="19"/>
        <end position="539"/>
    </location>
</feature>